<organism evidence="3 4">
    <name type="scientific">Anas platyrhynchos platyrhynchos</name>
    <name type="common">Northern mallard</name>
    <dbReference type="NCBI Taxonomy" id="8840"/>
    <lineage>
        <taxon>Eukaryota</taxon>
        <taxon>Metazoa</taxon>
        <taxon>Chordata</taxon>
        <taxon>Craniata</taxon>
        <taxon>Vertebrata</taxon>
        <taxon>Euteleostomi</taxon>
        <taxon>Archelosauria</taxon>
        <taxon>Archosauria</taxon>
        <taxon>Dinosauria</taxon>
        <taxon>Saurischia</taxon>
        <taxon>Theropoda</taxon>
        <taxon>Coelurosauria</taxon>
        <taxon>Aves</taxon>
        <taxon>Neognathae</taxon>
        <taxon>Galloanserae</taxon>
        <taxon>Anseriformes</taxon>
        <taxon>Anatidae</taxon>
        <taxon>Anatinae</taxon>
        <taxon>Anas</taxon>
    </lineage>
</organism>
<dbReference type="GO" id="GO:0003677">
    <property type="term" value="F:DNA binding"/>
    <property type="evidence" value="ECO:0007669"/>
    <property type="project" value="InterPro"/>
</dbReference>
<dbReference type="InterPro" id="IPR022312">
    <property type="entry name" value="DNA_pol_X"/>
</dbReference>
<dbReference type="Pfam" id="PF14716">
    <property type="entry name" value="HHH_8"/>
    <property type="match status" value="1"/>
</dbReference>
<dbReference type="GO" id="GO:0003887">
    <property type="term" value="F:DNA-directed DNA polymerase activity"/>
    <property type="evidence" value="ECO:0007669"/>
    <property type="project" value="InterPro"/>
</dbReference>
<dbReference type="STRING" id="8840.ENSAPLP00000024926"/>
<evidence type="ECO:0000313" key="4">
    <source>
        <dbReference type="Proteomes" id="UP000016666"/>
    </source>
</evidence>
<proteinExistence type="predicted"/>
<dbReference type="Proteomes" id="UP000016666">
    <property type="component" value="Unassembled WGS sequence"/>
</dbReference>
<feature type="domain" description="Crossover junction endonuclease MUS81-like HHH" evidence="2">
    <location>
        <begin position="20"/>
        <end position="73"/>
    </location>
</feature>
<protein>
    <recommendedName>
        <fullName evidence="2">Crossover junction endonuclease MUS81-like HHH domain-containing protein</fullName>
    </recommendedName>
</protein>
<dbReference type="PANTHER" id="PTHR11276:SF42">
    <property type="entry name" value="DNA POLYMERASE BETA"/>
    <property type="match status" value="1"/>
</dbReference>
<evidence type="ECO:0000256" key="1">
    <source>
        <dbReference type="PIRSR" id="PIRSR622312-50"/>
    </source>
</evidence>
<dbReference type="AlphaFoldDB" id="A0A493TGA0"/>
<dbReference type="GO" id="GO:0006284">
    <property type="term" value="P:base-excision repair"/>
    <property type="evidence" value="ECO:0007669"/>
    <property type="project" value="TreeGrafter"/>
</dbReference>
<reference evidence="3" key="2">
    <citation type="submission" date="2025-08" db="UniProtKB">
        <authorList>
            <consortium name="Ensembl"/>
        </authorList>
    </citation>
    <scope>IDENTIFICATION</scope>
</reference>
<dbReference type="GO" id="GO:0005634">
    <property type="term" value="C:nucleus"/>
    <property type="evidence" value="ECO:0007669"/>
    <property type="project" value="TreeGrafter"/>
</dbReference>
<dbReference type="GeneTree" id="ENSGT00960000190302"/>
<dbReference type="PANTHER" id="PTHR11276">
    <property type="entry name" value="DNA POLYMERASE TYPE-X FAMILY MEMBER"/>
    <property type="match status" value="1"/>
</dbReference>
<sequence length="91" mass="9867">SSDRKGPRAPFPCMVWLANSERNVHKYSAYRKAASGIARYPSEIRSGAEAKKLAGVGAKIAEKIDGFLSTGKLRTLEKVSNALTVARDTFP</sequence>
<dbReference type="Ensembl" id="ENSAPLT00000039557.1">
    <property type="protein sequence ID" value="ENSAPLP00000024926.1"/>
    <property type="gene ID" value="ENSAPLG00000016490.1"/>
</dbReference>
<keyword evidence="4" id="KW-1185">Reference proteome</keyword>
<evidence type="ECO:0000313" key="3">
    <source>
        <dbReference type="Ensembl" id="ENSAPLP00000024926.1"/>
    </source>
</evidence>
<dbReference type="SUPFAM" id="SSF47802">
    <property type="entry name" value="DNA polymerase beta, N-terminal domain-like"/>
    <property type="match status" value="1"/>
</dbReference>
<dbReference type="GO" id="GO:0006303">
    <property type="term" value="P:double-strand break repair via nonhomologous end joining"/>
    <property type="evidence" value="ECO:0007669"/>
    <property type="project" value="TreeGrafter"/>
</dbReference>
<dbReference type="InterPro" id="IPR010996">
    <property type="entry name" value="HHH_MUS81"/>
</dbReference>
<reference evidence="4" key="1">
    <citation type="submission" date="2017-10" db="EMBL/GenBank/DDBJ databases">
        <title>A new Pekin duck reference genome.</title>
        <authorList>
            <person name="Hou Z.-C."/>
            <person name="Zhou Z.-K."/>
            <person name="Zhu F."/>
            <person name="Hou S.-S."/>
        </authorList>
    </citation>
    <scope>NUCLEOTIDE SEQUENCE [LARGE SCALE GENOMIC DNA]</scope>
</reference>
<name>A0A493TGA0_ANAPP</name>
<dbReference type="Gene3D" id="1.10.150.110">
    <property type="entry name" value="DNA polymerase beta, N-terminal domain-like"/>
    <property type="match status" value="1"/>
</dbReference>
<feature type="active site" description="Nucleophile; Schiff-base intermediate with DNA; for 5'-dRP lyase activity" evidence="1">
    <location>
        <position position="63"/>
    </location>
</feature>
<dbReference type="InterPro" id="IPR027421">
    <property type="entry name" value="DNA_pol_lamdba_lyase_dom_sf"/>
</dbReference>
<evidence type="ECO:0000259" key="2">
    <source>
        <dbReference type="Pfam" id="PF14716"/>
    </source>
</evidence>
<reference evidence="3" key="3">
    <citation type="submission" date="2025-09" db="UniProtKB">
        <authorList>
            <consortium name="Ensembl"/>
        </authorList>
    </citation>
    <scope>IDENTIFICATION</scope>
</reference>
<accession>A0A493TGA0</accession>